<dbReference type="InterPro" id="IPR000223">
    <property type="entry name" value="Pept_S26A_signal_pept_1"/>
</dbReference>
<dbReference type="PANTHER" id="PTHR43390">
    <property type="entry name" value="SIGNAL PEPTIDASE I"/>
    <property type="match status" value="1"/>
</dbReference>
<evidence type="ECO:0000256" key="2">
    <source>
        <dbReference type="ARBA" id="ARBA00019232"/>
    </source>
</evidence>
<keyword evidence="3" id="KW-0812">Transmembrane</keyword>
<organism evidence="5 6">
    <name type="scientific">Parabacteroides johnsonii</name>
    <dbReference type="NCBI Taxonomy" id="387661"/>
    <lineage>
        <taxon>Bacteria</taxon>
        <taxon>Pseudomonadati</taxon>
        <taxon>Bacteroidota</taxon>
        <taxon>Bacteroidia</taxon>
        <taxon>Bacteroidales</taxon>
        <taxon>Tannerellaceae</taxon>
        <taxon>Parabacteroides</taxon>
    </lineage>
</organism>
<dbReference type="InterPro" id="IPR036286">
    <property type="entry name" value="LexA/Signal_pep-like_sf"/>
</dbReference>
<keyword evidence="3" id="KW-0378">Hydrolase</keyword>
<dbReference type="EC" id="3.4.21.89" evidence="3"/>
<evidence type="ECO:0000259" key="4">
    <source>
        <dbReference type="Pfam" id="PF10502"/>
    </source>
</evidence>
<sequence>MGEKVNDNINGTGDYKAGDREGRPYYIGWVITVVIAFLVVIPVRRFCIESYRISTNAMEEALHQGDYILVNKLPLEGNPGRNKVVLFTSPLLKDTVSNPLFLSRCIGMPGDTILVSGDGYEVNGKLLPHSPRALNTCFITQKSAADFLKALQKLNIPVRDWKSETFGFSFSLTTFEEYQLREELTEEMNIHFIRNQAVPYKLVVPRKGRAYRLDEAALTACKEAILAEAGEKAVFRDGKLYLDGRETTFFFFGQDYYWMLSDNVNESVDSRHLGFIPHDHIIGNAWLCWFSRDKQRIFKPVN</sequence>
<dbReference type="GO" id="GO:0009003">
    <property type="term" value="F:signal peptidase activity"/>
    <property type="evidence" value="ECO:0007669"/>
    <property type="project" value="UniProtKB-EC"/>
</dbReference>
<keyword evidence="3" id="KW-1133">Transmembrane helix</keyword>
<dbReference type="Pfam" id="PF10502">
    <property type="entry name" value="Peptidase_S26"/>
    <property type="match status" value="2"/>
</dbReference>
<accession>A0A9Q5SU91</accession>
<comment type="subcellular location">
    <subcellularLocation>
        <location evidence="3">Membrane</location>
        <topology evidence="3">Single-pass type II membrane protein</topology>
    </subcellularLocation>
</comment>
<dbReference type="CDD" id="cd06530">
    <property type="entry name" value="S26_SPase_I"/>
    <property type="match status" value="1"/>
</dbReference>
<reference evidence="6" key="1">
    <citation type="submission" date="2017-04" db="EMBL/GenBank/DDBJ databases">
        <title>Function of individual gut microbiota members based on whole genome sequencing of pure cultures obtained from chicken caecum.</title>
        <authorList>
            <person name="Medvecky M."/>
            <person name="Cejkova D."/>
            <person name="Polansky O."/>
            <person name="Karasova D."/>
            <person name="Kubasova T."/>
            <person name="Cizek A."/>
            <person name="Rychlik I."/>
        </authorList>
    </citation>
    <scope>NUCLEOTIDE SEQUENCE [LARGE SCALE GENOMIC DNA]</scope>
    <source>
        <strain evidence="6">An42</strain>
    </source>
</reference>
<evidence type="ECO:0000256" key="1">
    <source>
        <dbReference type="ARBA" id="ARBA00009370"/>
    </source>
</evidence>
<dbReference type="InterPro" id="IPR019533">
    <property type="entry name" value="Peptidase_S26"/>
</dbReference>
<dbReference type="Proteomes" id="UP000195975">
    <property type="component" value="Unassembled WGS sequence"/>
</dbReference>
<dbReference type="PRINTS" id="PR00727">
    <property type="entry name" value="LEADERPTASE"/>
</dbReference>
<evidence type="ECO:0000313" key="6">
    <source>
        <dbReference type="Proteomes" id="UP000195975"/>
    </source>
</evidence>
<protein>
    <recommendedName>
        <fullName evidence="2 3">Signal peptidase I</fullName>
        <ecNumber evidence="3">3.4.21.89</ecNumber>
    </recommendedName>
</protein>
<dbReference type="EMBL" id="NFIJ01000001">
    <property type="protein sequence ID" value="OUO07320.1"/>
    <property type="molecule type" value="Genomic_DNA"/>
</dbReference>
<feature type="transmembrane region" description="Helical" evidence="3">
    <location>
        <begin position="25"/>
        <end position="43"/>
    </location>
</feature>
<name>A0A9Q5SU91_9BACT</name>
<gene>
    <name evidence="5" type="ORF">B5F96_01230</name>
</gene>
<comment type="caution">
    <text evidence="5">The sequence shown here is derived from an EMBL/GenBank/DDBJ whole genome shotgun (WGS) entry which is preliminary data.</text>
</comment>
<comment type="catalytic activity">
    <reaction evidence="3">
        <text>Cleavage of hydrophobic, N-terminal signal or leader sequences from secreted and periplasmic proteins.</text>
        <dbReference type="EC" id="3.4.21.89"/>
    </reaction>
</comment>
<feature type="domain" description="Peptidase S26" evidence="4">
    <location>
        <begin position="28"/>
        <end position="129"/>
    </location>
</feature>
<dbReference type="CDD" id="cd06462">
    <property type="entry name" value="Peptidase_S24_S26"/>
    <property type="match status" value="1"/>
</dbReference>
<dbReference type="SUPFAM" id="SSF51306">
    <property type="entry name" value="LexA/Signal peptidase"/>
    <property type="match status" value="1"/>
</dbReference>
<dbReference type="PANTHER" id="PTHR43390:SF1">
    <property type="entry name" value="CHLOROPLAST PROCESSING PEPTIDASE"/>
    <property type="match status" value="1"/>
</dbReference>
<keyword evidence="3" id="KW-0645">Protease</keyword>
<proteinExistence type="inferred from homology"/>
<comment type="similarity">
    <text evidence="1 3">Belongs to the peptidase S26 family.</text>
</comment>
<keyword evidence="3" id="KW-0472">Membrane</keyword>
<feature type="domain" description="Peptidase S26" evidence="4">
    <location>
        <begin position="254"/>
        <end position="289"/>
    </location>
</feature>
<evidence type="ECO:0000313" key="5">
    <source>
        <dbReference type="EMBL" id="OUO07320.1"/>
    </source>
</evidence>
<dbReference type="Gene3D" id="2.10.109.10">
    <property type="entry name" value="Umud Fragment, subunit A"/>
    <property type="match status" value="1"/>
</dbReference>
<dbReference type="GO" id="GO:0016020">
    <property type="term" value="C:membrane"/>
    <property type="evidence" value="ECO:0007669"/>
    <property type="project" value="UniProtKB-SubCell"/>
</dbReference>
<evidence type="ECO:0000256" key="3">
    <source>
        <dbReference type="RuleBase" id="RU362042"/>
    </source>
</evidence>
<dbReference type="GO" id="GO:0004252">
    <property type="term" value="F:serine-type endopeptidase activity"/>
    <property type="evidence" value="ECO:0007669"/>
    <property type="project" value="InterPro"/>
</dbReference>
<dbReference type="NCBIfam" id="TIGR02227">
    <property type="entry name" value="sigpep_I_bact"/>
    <property type="match status" value="1"/>
</dbReference>
<dbReference type="GO" id="GO:0006465">
    <property type="term" value="P:signal peptide processing"/>
    <property type="evidence" value="ECO:0007669"/>
    <property type="project" value="InterPro"/>
</dbReference>
<dbReference type="RefSeq" id="WP_008156322.1">
    <property type="nucleotide sequence ID" value="NZ_CAJLBM010000001.1"/>
</dbReference>
<dbReference type="AlphaFoldDB" id="A0A9Q5SU91"/>